<dbReference type="InterPro" id="IPR011009">
    <property type="entry name" value="Kinase-like_dom_sf"/>
</dbReference>
<feature type="compositionally biased region" description="Low complexity" evidence="1">
    <location>
        <begin position="133"/>
        <end position="150"/>
    </location>
</feature>
<dbReference type="GO" id="GO:0005524">
    <property type="term" value="F:ATP binding"/>
    <property type="evidence" value="ECO:0007669"/>
    <property type="project" value="InterPro"/>
</dbReference>
<dbReference type="InterPro" id="IPR001245">
    <property type="entry name" value="Ser-Thr/Tyr_kinase_cat_dom"/>
</dbReference>
<dbReference type="Proteomes" id="UP000006038">
    <property type="component" value="Chromosome 6"/>
</dbReference>
<accession>J3MBI7</accession>
<protein>
    <recommendedName>
        <fullName evidence="2">Protein kinase domain-containing protein</fullName>
    </recommendedName>
</protein>
<dbReference type="HOGENOM" id="CLU_1605246_0_0_1"/>
<feature type="domain" description="Protein kinase" evidence="2">
    <location>
        <begin position="1"/>
        <end position="102"/>
    </location>
</feature>
<dbReference type="PANTHER" id="PTHR44329:SF119">
    <property type="entry name" value="PROTEIN KINASE DOMAIN-CONTAINING PROTEIN"/>
    <property type="match status" value="1"/>
</dbReference>
<evidence type="ECO:0000256" key="1">
    <source>
        <dbReference type="SAM" id="MobiDB-lite"/>
    </source>
</evidence>
<dbReference type="Pfam" id="PF07714">
    <property type="entry name" value="PK_Tyr_Ser-Thr"/>
    <property type="match status" value="1"/>
</dbReference>
<dbReference type="AlphaFoldDB" id="J3MBI7"/>
<sequence>MAPEMIRDHRCDRKVDVYSFGLVLWELTTCLVPFQDLSPVQAAYAVTNAGARPPLSPSCPPAINTLIERCWSAKPEKRPEFKDIVQVLESYDRCLREGLPLLPLPLPLPLPAPAPLAPPGAGELRPLPPGGPAPAAAATATATAGAGAARLADRSIQDPIMQAYRS</sequence>
<reference evidence="3" key="1">
    <citation type="journal article" date="2013" name="Nat. Commun.">
        <title>Whole-genome sequencing of Oryza brachyantha reveals mechanisms underlying Oryza genome evolution.</title>
        <authorList>
            <person name="Chen J."/>
            <person name="Huang Q."/>
            <person name="Gao D."/>
            <person name="Wang J."/>
            <person name="Lang Y."/>
            <person name="Liu T."/>
            <person name="Li B."/>
            <person name="Bai Z."/>
            <person name="Luis Goicoechea J."/>
            <person name="Liang C."/>
            <person name="Chen C."/>
            <person name="Zhang W."/>
            <person name="Sun S."/>
            <person name="Liao Y."/>
            <person name="Zhang X."/>
            <person name="Yang L."/>
            <person name="Song C."/>
            <person name="Wang M."/>
            <person name="Shi J."/>
            <person name="Liu G."/>
            <person name="Liu J."/>
            <person name="Zhou H."/>
            <person name="Zhou W."/>
            <person name="Yu Q."/>
            <person name="An N."/>
            <person name="Chen Y."/>
            <person name="Cai Q."/>
            <person name="Wang B."/>
            <person name="Liu B."/>
            <person name="Min J."/>
            <person name="Huang Y."/>
            <person name="Wu H."/>
            <person name="Li Z."/>
            <person name="Zhang Y."/>
            <person name="Yin Y."/>
            <person name="Song W."/>
            <person name="Jiang J."/>
            <person name="Jackson S.A."/>
            <person name="Wing R.A."/>
            <person name="Wang J."/>
            <person name="Chen M."/>
        </authorList>
    </citation>
    <scope>NUCLEOTIDE SEQUENCE [LARGE SCALE GENOMIC DNA]</scope>
    <source>
        <strain evidence="3">cv. IRGC 101232</strain>
    </source>
</reference>
<dbReference type="SUPFAM" id="SSF56112">
    <property type="entry name" value="Protein kinase-like (PK-like)"/>
    <property type="match status" value="1"/>
</dbReference>
<reference evidence="3" key="2">
    <citation type="submission" date="2013-04" db="UniProtKB">
        <authorList>
            <consortium name="EnsemblPlants"/>
        </authorList>
    </citation>
    <scope>IDENTIFICATION</scope>
</reference>
<dbReference type="Gramene" id="OB06G13810.1">
    <property type="protein sequence ID" value="OB06G13810.1"/>
    <property type="gene ID" value="OB06G13810"/>
</dbReference>
<feature type="region of interest" description="Disordered" evidence="1">
    <location>
        <begin position="117"/>
        <end position="152"/>
    </location>
</feature>
<evidence type="ECO:0000259" key="2">
    <source>
        <dbReference type="PROSITE" id="PS50011"/>
    </source>
</evidence>
<dbReference type="PROSITE" id="PS50011">
    <property type="entry name" value="PROTEIN_KINASE_DOM"/>
    <property type="match status" value="1"/>
</dbReference>
<dbReference type="eggNOG" id="KOG0192">
    <property type="taxonomic scope" value="Eukaryota"/>
</dbReference>
<evidence type="ECO:0000313" key="4">
    <source>
        <dbReference type="Proteomes" id="UP000006038"/>
    </source>
</evidence>
<keyword evidence="4" id="KW-1185">Reference proteome</keyword>
<proteinExistence type="predicted"/>
<dbReference type="EnsemblPlants" id="OB06G13810.1">
    <property type="protein sequence ID" value="OB06G13810.1"/>
    <property type="gene ID" value="OB06G13810"/>
</dbReference>
<dbReference type="GO" id="GO:0004674">
    <property type="term" value="F:protein serine/threonine kinase activity"/>
    <property type="evidence" value="ECO:0007669"/>
    <property type="project" value="TreeGrafter"/>
</dbReference>
<dbReference type="Gene3D" id="1.10.510.10">
    <property type="entry name" value="Transferase(Phosphotransferase) domain 1"/>
    <property type="match status" value="1"/>
</dbReference>
<dbReference type="PANTHER" id="PTHR44329">
    <property type="entry name" value="SERINE/THREONINE-PROTEIN KINASE TNNI3K-RELATED"/>
    <property type="match status" value="1"/>
</dbReference>
<dbReference type="InterPro" id="IPR000719">
    <property type="entry name" value="Prot_kinase_dom"/>
</dbReference>
<dbReference type="InterPro" id="IPR051681">
    <property type="entry name" value="Ser/Thr_Kinases-Pseudokinases"/>
</dbReference>
<organism evidence="3">
    <name type="scientific">Oryza brachyantha</name>
    <name type="common">malo sina</name>
    <dbReference type="NCBI Taxonomy" id="4533"/>
    <lineage>
        <taxon>Eukaryota</taxon>
        <taxon>Viridiplantae</taxon>
        <taxon>Streptophyta</taxon>
        <taxon>Embryophyta</taxon>
        <taxon>Tracheophyta</taxon>
        <taxon>Spermatophyta</taxon>
        <taxon>Magnoliopsida</taxon>
        <taxon>Liliopsida</taxon>
        <taxon>Poales</taxon>
        <taxon>Poaceae</taxon>
        <taxon>BOP clade</taxon>
        <taxon>Oryzoideae</taxon>
        <taxon>Oryzeae</taxon>
        <taxon>Oryzinae</taxon>
        <taxon>Oryza</taxon>
    </lineage>
</organism>
<name>J3MBI7_ORYBR</name>
<evidence type="ECO:0000313" key="3">
    <source>
        <dbReference type="EnsemblPlants" id="OB06G13810.1"/>
    </source>
</evidence>